<dbReference type="InterPro" id="IPR003661">
    <property type="entry name" value="HisK_dim/P_dom"/>
</dbReference>
<accession>A0A1M6EVH1</accession>
<dbReference type="InterPro" id="IPR003594">
    <property type="entry name" value="HATPase_dom"/>
</dbReference>
<dbReference type="InterPro" id="IPR004358">
    <property type="entry name" value="Sig_transdc_His_kin-like_C"/>
</dbReference>
<comment type="subcellular location">
    <subcellularLocation>
        <location evidence="2">Membrane</location>
    </subcellularLocation>
</comment>
<evidence type="ECO:0000256" key="8">
    <source>
        <dbReference type="PROSITE-ProRule" id="PRU00169"/>
    </source>
</evidence>
<keyword evidence="10" id="KW-1133">Transmembrane helix</keyword>
<dbReference type="PRINTS" id="PR00344">
    <property type="entry name" value="BCTRLSENSOR"/>
</dbReference>
<dbReference type="SMART" id="SM00062">
    <property type="entry name" value="PBPb"/>
    <property type="match status" value="2"/>
</dbReference>
<keyword evidence="10" id="KW-0472">Membrane</keyword>
<dbReference type="Pfam" id="PF02518">
    <property type="entry name" value="HATPase_c"/>
    <property type="match status" value="1"/>
</dbReference>
<keyword evidence="7" id="KW-0902">Two-component regulatory system</keyword>
<reference evidence="13 14" key="1">
    <citation type="submission" date="2016-11" db="EMBL/GenBank/DDBJ databases">
        <authorList>
            <person name="Jaros S."/>
            <person name="Januszkiewicz K."/>
            <person name="Wedrychowicz H."/>
        </authorList>
    </citation>
    <scope>NUCLEOTIDE SEQUENCE [LARGE SCALE GENOMIC DNA]</scope>
    <source>
        <strain evidence="13 14">DSM 3074</strain>
    </source>
</reference>
<dbReference type="GO" id="GO:0016020">
    <property type="term" value="C:membrane"/>
    <property type="evidence" value="ECO:0007669"/>
    <property type="project" value="UniProtKB-SubCell"/>
</dbReference>
<dbReference type="SUPFAM" id="SSF53850">
    <property type="entry name" value="Periplasmic binding protein-like II"/>
    <property type="match status" value="2"/>
</dbReference>
<evidence type="ECO:0000256" key="1">
    <source>
        <dbReference type="ARBA" id="ARBA00000085"/>
    </source>
</evidence>
<dbReference type="AlphaFoldDB" id="A0A1M6EVH1"/>
<keyword evidence="5" id="KW-0808">Transferase</keyword>
<evidence type="ECO:0000259" key="11">
    <source>
        <dbReference type="PROSITE" id="PS50109"/>
    </source>
</evidence>
<dbReference type="Pfam" id="PF00072">
    <property type="entry name" value="Response_reg"/>
    <property type="match status" value="1"/>
</dbReference>
<feature type="domain" description="Response regulatory" evidence="12">
    <location>
        <begin position="871"/>
        <end position="992"/>
    </location>
</feature>
<dbReference type="Gene3D" id="3.30.565.10">
    <property type="entry name" value="Histidine kinase-like ATPase, C-terminal domain"/>
    <property type="match status" value="1"/>
</dbReference>
<dbReference type="CDD" id="cd00082">
    <property type="entry name" value="HisKA"/>
    <property type="match status" value="1"/>
</dbReference>
<sequence>MRRGHKLFFKYITLKNIFCLITILSCLLGAFKSMPITPAVANNEKIVRIGYYENPPFQIGATVDMTKDGYAYDYLQRLKLYNNWKYEYVYGSYGKLYGKLLNGEIDLLAGLAYTPERASIINYPRDAMGNTKYYFLKLSSNSQITSELSTINGKRIGVLKGAQVGVVNQYLAEHNLSAQLIEFGDIKERDEAIIDGQIDIMMAESDGTFPDVGIEVFADVGSSAYYLVANKARPDILEDLNKSQELMNRENPHFLNDLSRKWFKKSVLTTTLLPNERKWLAEHDTFKVGYLTTFLPYSAKDKSGNVVGVITDIVPEIFRVLGDADIKIEYIGYSTAEELINALHNQEVDVVFPGLSNAWISEQHDIITSEPVVNSNFNILYAGAYPDMSRARIAISRRNGIMDPFRKLFYPKNEVLYFDDIDDCMDAVKRGEADVIIVSELRTEYLLRRKESYKDLNTAQLTNDVDLGFAGLTTNPEIIRLINHGLSLIDDDFALTHAYSYMPKHEVSLLNFFKNNIWVPLLGLMLFFSVIFYFVIRENRKNREHLAESEAHRMELSDKVEEISVLNNELQDRQARLEEYASETETHLMETKALNALLQEQQTKLEESIEAAEAANKAKSTFLFNMSHDIRTPLNAIIGFTELGERDPDNIAKNTEYRQKIKNASHQLLDILNSILEMARIENKNMFIEEEITDANELFDSCLIMFEGDMRKKNLTLTSSFDIQHRFLYIDGTHMSEVVMNVISNAVKYTPDGGNIYVTVKELPGDTDGECILEIRVQDTGIGMSKEFVTHIFEQFSRDRNSTQSGIQGTGLGMAIVKSLVDKMKGTIKVNSELGVGTEIIISTPHRIGELPSSEENDQNDEEKADFSGKRILMAEDNDLNAEIATFVLEDAGFEVERAVDGIECFNMLMKHDIGYYDLILMDIQMPNLDGYGATEKIRRLADGARSKIPIVALTANAFKEDQEKAFAVGMNAHLAKPIDVEKTLATLQEILG</sequence>
<dbReference type="GO" id="GO:0000155">
    <property type="term" value="F:phosphorelay sensor kinase activity"/>
    <property type="evidence" value="ECO:0007669"/>
    <property type="project" value="InterPro"/>
</dbReference>
<keyword evidence="6 13" id="KW-0418">Kinase</keyword>
<dbReference type="PANTHER" id="PTHR45339">
    <property type="entry name" value="HYBRID SIGNAL TRANSDUCTION HISTIDINE KINASE J"/>
    <property type="match status" value="1"/>
</dbReference>
<dbReference type="EMBL" id="FQYW01000017">
    <property type="protein sequence ID" value="SHI89464.1"/>
    <property type="molecule type" value="Genomic_DNA"/>
</dbReference>
<evidence type="ECO:0000256" key="6">
    <source>
        <dbReference type="ARBA" id="ARBA00022777"/>
    </source>
</evidence>
<dbReference type="PANTHER" id="PTHR45339:SF1">
    <property type="entry name" value="HYBRID SIGNAL TRANSDUCTION HISTIDINE KINASE J"/>
    <property type="match status" value="1"/>
</dbReference>
<dbReference type="SMART" id="SM00387">
    <property type="entry name" value="HATPase_c"/>
    <property type="match status" value="1"/>
</dbReference>
<evidence type="ECO:0000313" key="14">
    <source>
        <dbReference type="Proteomes" id="UP000191240"/>
    </source>
</evidence>
<dbReference type="Proteomes" id="UP000191240">
    <property type="component" value="Unassembled WGS sequence"/>
</dbReference>
<feature type="domain" description="Histidine kinase" evidence="11">
    <location>
        <begin position="625"/>
        <end position="848"/>
    </location>
</feature>
<evidence type="ECO:0000256" key="5">
    <source>
        <dbReference type="ARBA" id="ARBA00022679"/>
    </source>
</evidence>
<organism evidence="13 14">
    <name type="scientific">Anaerovibrio lipolyticus DSM 3074</name>
    <dbReference type="NCBI Taxonomy" id="1120997"/>
    <lineage>
        <taxon>Bacteria</taxon>
        <taxon>Bacillati</taxon>
        <taxon>Bacillota</taxon>
        <taxon>Negativicutes</taxon>
        <taxon>Selenomonadales</taxon>
        <taxon>Selenomonadaceae</taxon>
        <taxon>Anaerovibrio</taxon>
    </lineage>
</organism>
<evidence type="ECO:0000256" key="4">
    <source>
        <dbReference type="ARBA" id="ARBA00022553"/>
    </source>
</evidence>
<feature type="coiled-coil region" evidence="9">
    <location>
        <begin position="553"/>
        <end position="618"/>
    </location>
</feature>
<dbReference type="SUPFAM" id="SSF47384">
    <property type="entry name" value="Homodimeric domain of signal transducing histidine kinase"/>
    <property type="match status" value="1"/>
</dbReference>
<dbReference type="InterPro" id="IPR001638">
    <property type="entry name" value="Solute-binding_3/MltF_N"/>
</dbReference>
<feature type="modified residue" description="4-aspartylphosphate" evidence="8">
    <location>
        <position position="923"/>
    </location>
</feature>
<evidence type="ECO:0000256" key="3">
    <source>
        <dbReference type="ARBA" id="ARBA00012438"/>
    </source>
</evidence>
<name>A0A1M6EVH1_9FIRM</name>
<dbReference type="Gene3D" id="3.40.190.10">
    <property type="entry name" value="Periplasmic binding protein-like II"/>
    <property type="match status" value="4"/>
</dbReference>
<dbReference type="InterPro" id="IPR011006">
    <property type="entry name" value="CheY-like_superfamily"/>
</dbReference>
<keyword evidence="10" id="KW-0812">Transmembrane</keyword>
<dbReference type="EC" id="2.7.13.3" evidence="3"/>
<proteinExistence type="predicted"/>
<feature type="transmembrane region" description="Helical" evidence="10">
    <location>
        <begin position="517"/>
        <end position="536"/>
    </location>
</feature>
<dbReference type="SMART" id="SM00448">
    <property type="entry name" value="REC"/>
    <property type="match status" value="1"/>
</dbReference>
<dbReference type="Gene3D" id="3.40.50.2300">
    <property type="match status" value="1"/>
</dbReference>
<dbReference type="InterPro" id="IPR005467">
    <property type="entry name" value="His_kinase_dom"/>
</dbReference>
<dbReference type="Gene3D" id="1.10.287.130">
    <property type="match status" value="1"/>
</dbReference>
<keyword evidence="4 8" id="KW-0597">Phosphoprotein</keyword>
<dbReference type="PROSITE" id="PS50109">
    <property type="entry name" value="HIS_KIN"/>
    <property type="match status" value="1"/>
</dbReference>
<comment type="catalytic activity">
    <reaction evidence="1">
        <text>ATP + protein L-histidine = ADP + protein N-phospho-L-histidine.</text>
        <dbReference type="EC" id="2.7.13.3"/>
    </reaction>
</comment>
<dbReference type="Pfam" id="PF00512">
    <property type="entry name" value="HisKA"/>
    <property type="match status" value="1"/>
</dbReference>
<evidence type="ECO:0000256" key="2">
    <source>
        <dbReference type="ARBA" id="ARBA00004370"/>
    </source>
</evidence>
<dbReference type="FunFam" id="3.30.565.10:FF:000006">
    <property type="entry name" value="Sensor histidine kinase WalK"/>
    <property type="match status" value="1"/>
</dbReference>
<evidence type="ECO:0000256" key="9">
    <source>
        <dbReference type="SAM" id="Coils"/>
    </source>
</evidence>
<dbReference type="InterPro" id="IPR036097">
    <property type="entry name" value="HisK_dim/P_sf"/>
</dbReference>
<dbReference type="PROSITE" id="PS51257">
    <property type="entry name" value="PROKAR_LIPOPROTEIN"/>
    <property type="match status" value="1"/>
</dbReference>
<dbReference type="SMART" id="SM00388">
    <property type="entry name" value="HisKA"/>
    <property type="match status" value="1"/>
</dbReference>
<dbReference type="InterPro" id="IPR036890">
    <property type="entry name" value="HATPase_C_sf"/>
</dbReference>
<dbReference type="SUPFAM" id="SSF55874">
    <property type="entry name" value="ATPase domain of HSP90 chaperone/DNA topoisomerase II/histidine kinase"/>
    <property type="match status" value="1"/>
</dbReference>
<dbReference type="CDD" id="cd17546">
    <property type="entry name" value="REC_hyHK_CKI1_RcsC-like"/>
    <property type="match status" value="1"/>
</dbReference>
<dbReference type="PROSITE" id="PS50110">
    <property type="entry name" value="RESPONSE_REGULATORY"/>
    <property type="match status" value="1"/>
</dbReference>
<evidence type="ECO:0000259" key="12">
    <source>
        <dbReference type="PROSITE" id="PS50110"/>
    </source>
</evidence>
<evidence type="ECO:0000256" key="7">
    <source>
        <dbReference type="ARBA" id="ARBA00023012"/>
    </source>
</evidence>
<dbReference type="InterPro" id="IPR001789">
    <property type="entry name" value="Sig_transdc_resp-reg_receiver"/>
</dbReference>
<keyword evidence="9" id="KW-0175">Coiled coil</keyword>
<evidence type="ECO:0000256" key="10">
    <source>
        <dbReference type="SAM" id="Phobius"/>
    </source>
</evidence>
<evidence type="ECO:0000313" key="13">
    <source>
        <dbReference type="EMBL" id="SHI89464.1"/>
    </source>
</evidence>
<dbReference type="Pfam" id="PF00497">
    <property type="entry name" value="SBP_bac_3"/>
    <property type="match status" value="2"/>
</dbReference>
<protein>
    <recommendedName>
        <fullName evidence="3">histidine kinase</fullName>
        <ecNumber evidence="3">2.7.13.3</ecNumber>
    </recommendedName>
</protein>
<gene>
    <name evidence="13" type="ORF">SAMN02745671_02024</name>
</gene>
<dbReference type="SUPFAM" id="SSF52172">
    <property type="entry name" value="CheY-like"/>
    <property type="match status" value="1"/>
</dbReference>